<dbReference type="HOGENOM" id="CLU_750433_0_0_1"/>
<dbReference type="Proteomes" id="UP000002866">
    <property type="component" value="Chromosome 9"/>
</dbReference>
<gene>
    <name evidence="2" type="primary">TBLA0I00370</name>
    <name evidence="2" type="ORF">TBLA_0I00370</name>
</gene>
<dbReference type="InterPro" id="IPR018847">
    <property type="entry name" value="Monopolin_cplx_su_Mam1"/>
</dbReference>
<evidence type="ECO:0000313" key="2">
    <source>
        <dbReference type="EMBL" id="CCH62700.1"/>
    </source>
</evidence>
<dbReference type="OMA" id="IDMESIM"/>
<feature type="compositionally biased region" description="Basic and acidic residues" evidence="1">
    <location>
        <begin position="1"/>
        <end position="10"/>
    </location>
</feature>
<organism evidence="2 3">
    <name type="scientific">Henningerozyma blattae (strain ATCC 34711 / CBS 6284 / DSM 70876 / NBRC 10599 / NRRL Y-10934 / UCD 77-7)</name>
    <name type="common">Yeast</name>
    <name type="synonym">Tetrapisispora blattae</name>
    <dbReference type="NCBI Taxonomy" id="1071380"/>
    <lineage>
        <taxon>Eukaryota</taxon>
        <taxon>Fungi</taxon>
        <taxon>Dikarya</taxon>
        <taxon>Ascomycota</taxon>
        <taxon>Saccharomycotina</taxon>
        <taxon>Saccharomycetes</taxon>
        <taxon>Saccharomycetales</taxon>
        <taxon>Saccharomycetaceae</taxon>
        <taxon>Henningerozyma</taxon>
    </lineage>
</organism>
<feature type="region of interest" description="Disordered" evidence="1">
    <location>
        <begin position="308"/>
        <end position="336"/>
    </location>
</feature>
<evidence type="ECO:0000256" key="1">
    <source>
        <dbReference type="SAM" id="MobiDB-lite"/>
    </source>
</evidence>
<dbReference type="FunCoup" id="I2H8J8">
    <property type="interactions" value="118"/>
</dbReference>
<dbReference type="KEGG" id="tbl:TBLA_0I00370"/>
<dbReference type="InParanoid" id="I2H8J8"/>
<keyword evidence="3" id="KW-1185">Reference proteome</keyword>
<feature type="region of interest" description="Disordered" evidence="1">
    <location>
        <begin position="1"/>
        <end position="30"/>
    </location>
</feature>
<name>I2H8J8_HENB6</name>
<dbReference type="AlphaFoldDB" id="I2H8J8"/>
<accession>I2H8J8</accession>
<feature type="compositionally biased region" description="Basic residues" evidence="1">
    <location>
        <begin position="16"/>
        <end position="30"/>
    </location>
</feature>
<dbReference type="GeneID" id="14497905"/>
<reference evidence="2 3" key="1">
    <citation type="journal article" date="2011" name="Proc. Natl. Acad. Sci. U.S.A.">
        <title>Evolutionary erosion of yeast sex chromosomes by mating-type switching accidents.</title>
        <authorList>
            <person name="Gordon J.L."/>
            <person name="Armisen D."/>
            <person name="Proux-Wera E."/>
            <person name="Oheigeartaigh S.S."/>
            <person name="Byrne K.P."/>
            <person name="Wolfe K.H."/>
        </authorList>
    </citation>
    <scope>NUCLEOTIDE SEQUENCE [LARGE SCALE GENOMIC DNA]</scope>
    <source>
        <strain evidence="3">ATCC 34711 / CBS 6284 / DSM 70876 / NBRC 10599 / NRRL Y-10934 / UCD 77-7</strain>
    </source>
</reference>
<dbReference type="STRING" id="1071380.I2H8J8"/>
<feature type="compositionally biased region" description="Low complexity" evidence="1">
    <location>
        <begin position="308"/>
        <end position="319"/>
    </location>
</feature>
<proteinExistence type="predicted"/>
<dbReference type="RefSeq" id="XP_004182219.1">
    <property type="nucleotide sequence ID" value="XM_004182171.1"/>
</dbReference>
<dbReference type="eggNOG" id="ENOG502S889">
    <property type="taxonomic scope" value="Eukaryota"/>
</dbReference>
<feature type="compositionally biased region" description="Basic and acidic residues" evidence="1">
    <location>
        <begin position="323"/>
        <end position="336"/>
    </location>
</feature>
<dbReference type="Pfam" id="PF10434">
    <property type="entry name" value="MAM1"/>
    <property type="match status" value="1"/>
</dbReference>
<protein>
    <submittedName>
        <fullName evidence="2">Uncharacterized protein</fullName>
    </submittedName>
</protein>
<dbReference type="EMBL" id="HE806324">
    <property type="protein sequence ID" value="CCH62700.1"/>
    <property type="molecule type" value="Genomic_DNA"/>
</dbReference>
<evidence type="ECO:0000313" key="3">
    <source>
        <dbReference type="Proteomes" id="UP000002866"/>
    </source>
</evidence>
<sequence>MDKIPLKEKNTNSYNKNKKTNGKVLKPKTNNHNRKYENIVNSSNNKSSISTRGIINHIPKKLGKITHINRNINEDTRYRNNSKSRKDNIPILKDEPSKDGLTKEKLDLLQEQIIQLETTVFNCDHFICSFENIESIYIPRLWFLFELEMCQEKNSVKNLRNSCYHNKVYENIVPNWQASNTLGQPLTEGYEPFDIQTIVLPKLFSQDLNELQRKNNIEDINHVTVELGSFSTSELEKEDTFQKENGITTKKNYESLNDNKPRNGETFLSKRNIDDIFNFSLPLDAKLLVESSSSKTNSFLIDTNNLQENDNIKNNNKSNDAIEPDKSFETEKNDTNKRNNKENLLLKKLNFQVAKFFLDLFFLDFLFSF</sequence>
<dbReference type="OrthoDB" id="4070446at2759"/>